<evidence type="ECO:0000313" key="2">
    <source>
        <dbReference type="Proteomes" id="UP000091857"/>
    </source>
</evidence>
<comment type="caution">
    <text evidence="1">The sequence shown here is derived from an EMBL/GenBank/DDBJ whole genome shotgun (WGS) entry which is preliminary data.</text>
</comment>
<sequence>MASSSSLVSISLFTGENYQVWEVKIKAYLRSLALWTTVEEDRDPPPLGNNPTVNQIQMHEAQVTKKDKALKVLHTGVADHIFTSIMACKTPKEIGIICRKRTRESSIVEKILISITERFEFKISTIEEAQDVTKLSVADLISELHVREQ</sequence>
<proteinExistence type="predicted"/>
<gene>
    <name evidence="1" type="ORF">MANES_11G110350v8</name>
</gene>
<reference evidence="2" key="1">
    <citation type="journal article" date="2016" name="Nat. Biotechnol.">
        <title>Sequencing wild and cultivated cassava and related species reveals extensive interspecific hybridization and genetic diversity.</title>
        <authorList>
            <person name="Bredeson J.V."/>
            <person name="Lyons J.B."/>
            <person name="Prochnik S.E."/>
            <person name="Wu G.A."/>
            <person name="Ha C.M."/>
            <person name="Edsinger-Gonzales E."/>
            <person name="Grimwood J."/>
            <person name="Schmutz J."/>
            <person name="Rabbi I.Y."/>
            <person name="Egesi C."/>
            <person name="Nauluvula P."/>
            <person name="Lebot V."/>
            <person name="Ndunguru J."/>
            <person name="Mkamilo G."/>
            <person name="Bart R.S."/>
            <person name="Setter T.L."/>
            <person name="Gleadow R.M."/>
            <person name="Kulakow P."/>
            <person name="Ferguson M.E."/>
            <person name="Rounsley S."/>
            <person name="Rokhsar D.S."/>
        </authorList>
    </citation>
    <scope>NUCLEOTIDE SEQUENCE [LARGE SCALE GENOMIC DNA]</scope>
    <source>
        <strain evidence="2">cv. AM560-2</strain>
    </source>
</reference>
<evidence type="ECO:0000313" key="1">
    <source>
        <dbReference type="EMBL" id="KAG8644243.1"/>
    </source>
</evidence>
<name>A0ACB7GX92_MANES</name>
<dbReference type="Proteomes" id="UP000091857">
    <property type="component" value="Chromosome 11"/>
</dbReference>
<organism evidence="1 2">
    <name type="scientific">Manihot esculenta</name>
    <name type="common">Cassava</name>
    <name type="synonym">Jatropha manihot</name>
    <dbReference type="NCBI Taxonomy" id="3983"/>
    <lineage>
        <taxon>Eukaryota</taxon>
        <taxon>Viridiplantae</taxon>
        <taxon>Streptophyta</taxon>
        <taxon>Embryophyta</taxon>
        <taxon>Tracheophyta</taxon>
        <taxon>Spermatophyta</taxon>
        <taxon>Magnoliopsida</taxon>
        <taxon>eudicotyledons</taxon>
        <taxon>Gunneridae</taxon>
        <taxon>Pentapetalae</taxon>
        <taxon>rosids</taxon>
        <taxon>fabids</taxon>
        <taxon>Malpighiales</taxon>
        <taxon>Euphorbiaceae</taxon>
        <taxon>Crotonoideae</taxon>
        <taxon>Manihoteae</taxon>
        <taxon>Manihot</taxon>
    </lineage>
</organism>
<protein>
    <submittedName>
        <fullName evidence="1">Uncharacterized protein</fullName>
    </submittedName>
</protein>
<dbReference type="EMBL" id="CM004397">
    <property type="protein sequence ID" value="KAG8644243.1"/>
    <property type="molecule type" value="Genomic_DNA"/>
</dbReference>
<accession>A0ACB7GX92</accession>
<keyword evidence="2" id="KW-1185">Reference proteome</keyword>